<dbReference type="SMART" id="SM00245">
    <property type="entry name" value="TSPc"/>
    <property type="match status" value="1"/>
</dbReference>
<dbReference type="AlphaFoldDB" id="A0A371B5D2"/>
<evidence type="ECO:0000256" key="1">
    <source>
        <dbReference type="SAM" id="MobiDB-lite"/>
    </source>
</evidence>
<dbReference type="Pfam" id="PF03572">
    <property type="entry name" value="Peptidase_S41"/>
    <property type="match status" value="1"/>
</dbReference>
<feature type="compositionally biased region" description="Gly residues" evidence="1">
    <location>
        <begin position="42"/>
        <end position="52"/>
    </location>
</feature>
<dbReference type="Gene3D" id="3.90.226.10">
    <property type="entry name" value="2-enoyl-CoA Hydratase, Chain A, domain 1"/>
    <property type="match status" value="1"/>
</dbReference>
<reference evidence="4" key="1">
    <citation type="submission" date="2018-08" db="EMBL/GenBank/DDBJ databases">
        <authorList>
            <person name="Kim S.-J."/>
            <person name="Jung G.-Y."/>
        </authorList>
    </citation>
    <scope>NUCLEOTIDE SEQUENCE [LARGE SCALE GENOMIC DNA]</scope>
    <source>
        <strain evidence="4">GY_G</strain>
    </source>
</reference>
<dbReference type="PANTHER" id="PTHR32060">
    <property type="entry name" value="TAIL-SPECIFIC PROTEASE"/>
    <property type="match status" value="1"/>
</dbReference>
<gene>
    <name evidence="3" type="ORF">DXH95_12795</name>
</gene>
<evidence type="ECO:0000313" key="4">
    <source>
        <dbReference type="Proteomes" id="UP000263833"/>
    </source>
</evidence>
<organism evidence="3 4">
    <name type="scientific">Sphingorhabdus pulchriflava</name>
    <dbReference type="NCBI Taxonomy" id="2292257"/>
    <lineage>
        <taxon>Bacteria</taxon>
        <taxon>Pseudomonadati</taxon>
        <taxon>Pseudomonadota</taxon>
        <taxon>Alphaproteobacteria</taxon>
        <taxon>Sphingomonadales</taxon>
        <taxon>Sphingomonadaceae</taxon>
        <taxon>Sphingorhabdus</taxon>
    </lineage>
</organism>
<dbReference type="OrthoDB" id="7168509at2"/>
<dbReference type="CDD" id="cd07561">
    <property type="entry name" value="Peptidase_S41_CPP_like"/>
    <property type="match status" value="1"/>
</dbReference>
<dbReference type="PANTHER" id="PTHR32060:SF30">
    <property type="entry name" value="CARBOXY-TERMINAL PROCESSING PROTEASE CTPA"/>
    <property type="match status" value="1"/>
</dbReference>
<evidence type="ECO:0000313" key="3">
    <source>
        <dbReference type="EMBL" id="RDV02805.1"/>
    </source>
</evidence>
<dbReference type="Proteomes" id="UP000263833">
    <property type="component" value="Unassembled WGS sequence"/>
</dbReference>
<dbReference type="GO" id="GO:0006508">
    <property type="term" value="P:proteolysis"/>
    <property type="evidence" value="ECO:0007669"/>
    <property type="project" value="InterPro"/>
</dbReference>
<accession>A0A371B5D2</accession>
<name>A0A371B5D2_9SPHN</name>
<dbReference type="InterPro" id="IPR036034">
    <property type="entry name" value="PDZ_sf"/>
</dbReference>
<feature type="domain" description="Tail specific protease" evidence="2">
    <location>
        <begin position="226"/>
        <end position="432"/>
    </location>
</feature>
<dbReference type="InterPro" id="IPR029045">
    <property type="entry name" value="ClpP/crotonase-like_dom_sf"/>
</dbReference>
<dbReference type="Gene3D" id="2.30.42.10">
    <property type="match status" value="1"/>
</dbReference>
<dbReference type="GO" id="GO:0007165">
    <property type="term" value="P:signal transduction"/>
    <property type="evidence" value="ECO:0007669"/>
    <property type="project" value="TreeGrafter"/>
</dbReference>
<evidence type="ECO:0000259" key="2">
    <source>
        <dbReference type="SMART" id="SM00245"/>
    </source>
</evidence>
<dbReference type="Gene3D" id="3.30.750.170">
    <property type="match status" value="1"/>
</dbReference>
<dbReference type="SUPFAM" id="SSF52096">
    <property type="entry name" value="ClpP/crotonase"/>
    <property type="match status" value="1"/>
</dbReference>
<comment type="caution">
    <text evidence="3">The sequence shown here is derived from an EMBL/GenBank/DDBJ whole genome shotgun (WGS) entry which is preliminary data.</text>
</comment>
<keyword evidence="4" id="KW-1185">Reference proteome</keyword>
<sequence length="501" mass="53201">MLLRIDRWLWPSRLYREFAFVRKKSLKNLVIILAAGATACGGGGGSGSGGGTVIVPPTSTTPTPPPPPTACSLRGRQDFAFSVLNEWYLFPETLPASLDPSPYNTVDAYIDALTATARSQGRDRFFTYITSIAQENAFFSSGATAGFGVRFAFQGNRLFVIETFENAPALTAGIDRGTEILAIGTSDSNLVPVSDIIAAQGSAGVSNALGPNTVGTTRVLRITNAGGTRNVTIAKADYNIDPLSSRYGVKVIDDGGRKVGYINMRTFITTADNQLRTAFADFRAQGITNIVIDFRYNGGGLVSTAELMGDLMGANRSTSDVFSLTRFRASKASNNDTRRFAPQPQSIAPVKVAFITTNATASASELVMNSFVPYLGVNAALIGSNTYGKPVGQIAVDQSACDDRIRVVAFATENSAGQAGYFAGLADTMRTTCAAPDDIARPLGDPQEASLRSALDFIAGRSCTPVIAGQQQQADSQRTERRVLPLPKAPNVAQREVPGLF</sequence>
<dbReference type="GO" id="GO:0030288">
    <property type="term" value="C:outer membrane-bounded periplasmic space"/>
    <property type="evidence" value="ECO:0007669"/>
    <property type="project" value="TreeGrafter"/>
</dbReference>
<dbReference type="GO" id="GO:0004175">
    <property type="term" value="F:endopeptidase activity"/>
    <property type="evidence" value="ECO:0007669"/>
    <property type="project" value="TreeGrafter"/>
</dbReference>
<feature type="region of interest" description="Disordered" evidence="1">
    <location>
        <begin position="42"/>
        <end position="68"/>
    </location>
</feature>
<dbReference type="GO" id="GO:0008236">
    <property type="term" value="F:serine-type peptidase activity"/>
    <property type="evidence" value="ECO:0007669"/>
    <property type="project" value="InterPro"/>
</dbReference>
<dbReference type="EMBL" id="QRGP01000002">
    <property type="protein sequence ID" value="RDV02805.1"/>
    <property type="molecule type" value="Genomic_DNA"/>
</dbReference>
<proteinExistence type="predicted"/>
<protein>
    <submittedName>
        <fullName evidence="3">Peptidase S41</fullName>
    </submittedName>
</protein>
<dbReference type="InterPro" id="IPR005151">
    <property type="entry name" value="Tail-specific_protease"/>
</dbReference>
<feature type="region of interest" description="Disordered" evidence="1">
    <location>
        <begin position="469"/>
        <end position="489"/>
    </location>
</feature>